<sequence length="472" mass="53434">MKSLEVPLSADSTFAIVKKGYTRSLIQPSILEASQHSTWGRSSSGSLMRSIGSVLLVLFAPTLVVCSYITLSAFHGSFYEFFFAALQDGFLSVVWSNRPRFSQEATGAFLLWVAFQGILFRYLPGPKHNGQRSPAGHLLTYRTNGLRAWFVTHALAVALCWYGVLDPAFIPKNWGGLVAVMNAAGMLLSALAFIKAHFRPSHADDRKFSGSIAYDFYMGIELNPRIWGDFDLKLFTNGRPGIIAWTLIDLSNIAYQYQTYGHVDTSIVYVTILHAIYVLDFFANESWYLRTIDIAHDHFGFYLAWGSFVWLPTMYTIQAQYLGLYPTPTSTVYQLAVFFIGVAGYIIFRSVNSQKDRVRRYNGRCFIWGKPAKYIVAAYKTSDGQSHKSLLLCSGWWGWSRHANYLGDLLLSSAMCALVGSSKILVWFYAIFMTILLVHRCKRDEARCSKKYGAVWDAYCREVPWRILPGVW</sequence>
<evidence type="ECO:0000256" key="5">
    <source>
        <dbReference type="ARBA" id="ARBA00022548"/>
    </source>
</evidence>
<feature type="transmembrane region" description="Helical" evidence="23">
    <location>
        <begin position="107"/>
        <end position="124"/>
    </location>
</feature>
<comment type="catalytic activity">
    <reaction evidence="21">
        <text>cholesterol + NADP(+) = 7-dehydrocholesterol + NADPH + H(+)</text>
        <dbReference type="Rhea" id="RHEA:23984"/>
        <dbReference type="ChEBI" id="CHEBI:15378"/>
        <dbReference type="ChEBI" id="CHEBI:16113"/>
        <dbReference type="ChEBI" id="CHEBI:17759"/>
        <dbReference type="ChEBI" id="CHEBI:57783"/>
        <dbReference type="ChEBI" id="CHEBI:58349"/>
        <dbReference type="EC" id="1.3.1.21"/>
    </reaction>
    <physiologicalReaction direction="right-to-left" evidence="21">
        <dbReference type="Rhea" id="RHEA:23986"/>
    </physiologicalReaction>
</comment>
<dbReference type="FunFam" id="1.20.120.1630:FF:000004">
    <property type="entry name" value="7-dehydrocholesterol reductase"/>
    <property type="match status" value="1"/>
</dbReference>
<proteinExistence type="inferred from homology"/>
<dbReference type="GO" id="GO:0016132">
    <property type="term" value="P:brassinosteroid biosynthetic process"/>
    <property type="evidence" value="ECO:0007669"/>
    <property type="project" value="TreeGrafter"/>
</dbReference>
<dbReference type="GeneID" id="87949448"/>
<accession>A0AAX4IXK0</accession>
<feature type="transmembrane region" description="Helical" evidence="23">
    <location>
        <begin position="299"/>
        <end position="319"/>
    </location>
</feature>
<dbReference type="EC" id="1.3.1.21" evidence="18"/>
<evidence type="ECO:0000256" key="16">
    <source>
        <dbReference type="ARBA" id="ARBA00023166"/>
    </source>
</evidence>
<dbReference type="Gene3D" id="1.20.120.1630">
    <property type="match status" value="1"/>
</dbReference>
<evidence type="ECO:0000256" key="9">
    <source>
        <dbReference type="ARBA" id="ARBA00022857"/>
    </source>
</evidence>
<dbReference type="AlphaFoldDB" id="A0AAX4IXK0"/>
<gene>
    <name evidence="24" type="ORF">CDEST_12948</name>
</gene>
<dbReference type="GO" id="GO:0006695">
    <property type="term" value="P:cholesterol biosynthetic process"/>
    <property type="evidence" value="ECO:0007669"/>
    <property type="project" value="UniProtKB-KW"/>
</dbReference>
<dbReference type="GO" id="GO:0005789">
    <property type="term" value="C:endoplasmic reticulum membrane"/>
    <property type="evidence" value="ECO:0007669"/>
    <property type="project" value="UniProtKB-SubCell"/>
</dbReference>
<keyword evidence="14 23" id="KW-0443">Lipid metabolism</keyword>
<evidence type="ECO:0000256" key="17">
    <source>
        <dbReference type="ARBA" id="ARBA00023221"/>
    </source>
</evidence>
<evidence type="ECO:0000256" key="6">
    <source>
        <dbReference type="ARBA" id="ARBA00022692"/>
    </source>
</evidence>
<dbReference type="PROSITE" id="PS01018">
    <property type="entry name" value="STEROL_REDUCT_2"/>
    <property type="match status" value="1"/>
</dbReference>
<evidence type="ECO:0000256" key="23">
    <source>
        <dbReference type="RuleBase" id="RU369120"/>
    </source>
</evidence>
<keyword evidence="7" id="KW-0152">Cholesterol biosynthesis</keyword>
<evidence type="ECO:0000256" key="20">
    <source>
        <dbReference type="ARBA" id="ARBA00042688"/>
    </source>
</evidence>
<feature type="transmembrane region" description="Helical" evidence="23">
    <location>
        <begin position="331"/>
        <end position="351"/>
    </location>
</feature>
<keyword evidence="12 23" id="KW-0560">Oxidoreductase</keyword>
<keyword evidence="5" id="KW-0153">Cholesterol metabolism</keyword>
<evidence type="ECO:0000256" key="2">
    <source>
        <dbReference type="ARBA" id="ARBA00004770"/>
    </source>
</evidence>
<dbReference type="RefSeq" id="XP_062785155.1">
    <property type="nucleotide sequence ID" value="XM_062929104.1"/>
</dbReference>
<evidence type="ECO:0000256" key="15">
    <source>
        <dbReference type="ARBA" id="ARBA00023136"/>
    </source>
</evidence>
<keyword evidence="9" id="KW-0521">NADP</keyword>
<keyword evidence="17 23" id="KW-0753">Steroid metabolism</keyword>
<feature type="transmembrane region" description="Helical" evidence="23">
    <location>
        <begin position="145"/>
        <end position="164"/>
    </location>
</feature>
<comment type="pathway">
    <text evidence="2">Steroid biosynthesis; cholesterol biosynthesis.</text>
</comment>
<feature type="transmembrane region" description="Helical" evidence="23">
    <location>
        <begin position="409"/>
        <end position="438"/>
    </location>
</feature>
<dbReference type="KEGG" id="cdet:87949448"/>
<keyword evidence="13 23" id="KW-0756">Sterol biosynthesis</keyword>
<keyword evidence="11 23" id="KW-1133">Transmembrane helix</keyword>
<evidence type="ECO:0000256" key="13">
    <source>
        <dbReference type="ARBA" id="ARBA00023011"/>
    </source>
</evidence>
<evidence type="ECO:0000256" key="1">
    <source>
        <dbReference type="ARBA" id="ARBA00004477"/>
    </source>
</evidence>
<keyword evidence="15 23" id="KW-0472">Membrane</keyword>
<dbReference type="Proteomes" id="UP001322277">
    <property type="component" value="Chromosome 8"/>
</dbReference>
<keyword evidence="16 23" id="KW-1207">Sterol metabolism</keyword>
<evidence type="ECO:0000313" key="25">
    <source>
        <dbReference type="Proteomes" id="UP001322277"/>
    </source>
</evidence>
<name>A0AAX4IXK0_9PEZI</name>
<dbReference type="PANTHER" id="PTHR21257">
    <property type="entry name" value="DELTA(14)-STEROL REDUCTASE"/>
    <property type="match status" value="1"/>
</dbReference>
<comment type="catalytic activity">
    <reaction evidence="22">
        <text>7-dehydrodesmosterol + NADPH + H(+) = desmosterol + NADP(+)</text>
        <dbReference type="Rhea" id="RHEA:46740"/>
        <dbReference type="ChEBI" id="CHEBI:15378"/>
        <dbReference type="ChEBI" id="CHEBI:17737"/>
        <dbReference type="ChEBI" id="CHEBI:27910"/>
        <dbReference type="ChEBI" id="CHEBI:57783"/>
        <dbReference type="ChEBI" id="CHEBI:58349"/>
    </reaction>
    <physiologicalReaction direction="left-to-right" evidence="22">
        <dbReference type="Rhea" id="RHEA:46741"/>
    </physiologicalReaction>
</comment>
<dbReference type="Pfam" id="PF01222">
    <property type="entry name" value="ERG4_ERG24"/>
    <property type="match status" value="1"/>
</dbReference>
<comment type="similarity">
    <text evidence="3 23">Belongs to the ERG4/ERG24 family.</text>
</comment>
<evidence type="ECO:0000256" key="11">
    <source>
        <dbReference type="ARBA" id="ARBA00022989"/>
    </source>
</evidence>
<feature type="transmembrane region" description="Helical" evidence="23">
    <location>
        <begin position="51"/>
        <end position="71"/>
    </location>
</feature>
<reference evidence="25" key="1">
    <citation type="journal article" date="2023" name="bioRxiv">
        <title>Complete genome of the Medicago anthracnose fungus, Colletotrichum destructivum, reveals a mini-chromosome-like region within a core chromosome.</title>
        <authorList>
            <person name="Lapalu N."/>
            <person name="Simon A."/>
            <person name="Lu A."/>
            <person name="Plaumann P.-L."/>
            <person name="Amselem J."/>
            <person name="Pigne S."/>
            <person name="Auger A."/>
            <person name="Koch C."/>
            <person name="Dallery J.-F."/>
            <person name="O'Connell R.J."/>
        </authorList>
    </citation>
    <scope>NUCLEOTIDE SEQUENCE [LARGE SCALE GENOMIC DNA]</scope>
    <source>
        <strain evidence="25">CBS 520.97</strain>
    </source>
</reference>
<evidence type="ECO:0000256" key="18">
    <source>
        <dbReference type="ARBA" id="ARBA00038851"/>
    </source>
</evidence>
<dbReference type="InterPro" id="IPR018083">
    <property type="entry name" value="Sterol_reductase_CS"/>
</dbReference>
<keyword evidence="6 23" id="KW-0812">Transmembrane</keyword>
<evidence type="ECO:0000256" key="8">
    <source>
        <dbReference type="ARBA" id="ARBA00022824"/>
    </source>
</evidence>
<keyword evidence="10 23" id="KW-0752">Steroid biosynthesis</keyword>
<evidence type="ECO:0000256" key="19">
    <source>
        <dbReference type="ARBA" id="ARBA00039984"/>
    </source>
</evidence>
<comment type="subcellular location">
    <subcellularLocation>
        <location evidence="1">Endoplasmic reticulum membrane</location>
        <topology evidence="1">Multi-pass membrane protein</topology>
    </subcellularLocation>
</comment>
<dbReference type="InterPro" id="IPR001171">
    <property type="entry name" value="ERG24_DHCR-like"/>
</dbReference>
<evidence type="ECO:0000256" key="3">
    <source>
        <dbReference type="ARBA" id="ARBA00005402"/>
    </source>
</evidence>
<dbReference type="PANTHER" id="PTHR21257:SF38">
    <property type="entry name" value="7-DEHYDROCHOLESTEROL REDUCTASE"/>
    <property type="match status" value="1"/>
</dbReference>
<keyword evidence="4 23" id="KW-0444">Lipid biosynthesis</keyword>
<evidence type="ECO:0000256" key="7">
    <source>
        <dbReference type="ARBA" id="ARBA00022778"/>
    </source>
</evidence>
<keyword evidence="8" id="KW-0256">Endoplasmic reticulum</keyword>
<evidence type="ECO:0000256" key="21">
    <source>
        <dbReference type="ARBA" id="ARBA00047795"/>
    </source>
</evidence>
<evidence type="ECO:0000256" key="12">
    <source>
        <dbReference type="ARBA" id="ARBA00023002"/>
    </source>
</evidence>
<evidence type="ECO:0000256" key="14">
    <source>
        <dbReference type="ARBA" id="ARBA00023098"/>
    </source>
</evidence>
<evidence type="ECO:0000256" key="22">
    <source>
        <dbReference type="ARBA" id="ARBA00047826"/>
    </source>
</evidence>
<organism evidence="24 25">
    <name type="scientific">Colletotrichum destructivum</name>
    <dbReference type="NCBI Taxonomy" id="34406"/>
    <lineage>
        <taxon>Eukaryota</taxon>
        <taxon>Fungi</taxon>
        <taxon>Dikarya</taxon>
        <taxon>Ascomycota</taxon>
        <taxon>Pezizomycotina</taxon>
        <taxon>Sordariomycetes</taxon>
        <taxon>Hypocreomycetidae</taxon>
        <taxon>Glomerellales</taxon>
        <taxon>Glomerellaceae</taxon>
        <taxon>Colletotrichum</taxon>
        <taxon>Colletotrichum destructivum species complex</taxon>
    </lineage>
</organism>
<keyword evidence="25" id="KW-1185">Reference proteome</keyword>
<evidence type="ECO:0000313" key="24">
    <source>
        <dbReference type="EMBL" id="WQF87934.1"/>
    </source>
</evidence>
<dbReference type="EMBL" id="CP137312">
    <property type="protein sequence ID" value="WQF87934.1"/>
    <property type="molecule type" value="Genomic_DNA"/>
</dbReference>
<evidence type="ECO:0000256" key="4">
    <source>
        <dbReference type="ARBA" id="ARBA00022516"/>
    </source>
</evidence>
<evidence type="ECO:0000256" key="10">
    <source>
        <dbReference type="ARBA" id="ARBA00022955"/>
    </source>
</evidence>
<protein>
    <recommendedName>
        <fullName evidence="19">7-dehydrocholesterol reductase</fullName>
        <ecNumber evidence="18">1.3.1.21</ecNumber>
    </recommendedName>
    <alternativeName>
        <fullName evidence="20">Sterol Delta(7)-reductase</fullName>
    </alternativeName>
</protein>
<feature type="transmembrane region" description="Helical" evidence="23">
    <location>
        <begin position="176"/>
        <end position="198"/>
    </location>
</feature>
<dbReference type="GO" id="GO:0047598">
    <property type="term" value="F:7-dehydrocholesterol reductase activity"/>
    <property type="evidence" value="ECO:0007669"/>
    <property type="project" value="UniProtKB-EC"/>
</dbReference>